<protein>
    <submittedName>
        <fullName evidence="3">Spy/CpxP family protein refolding chaperone</fullName>
    </submittedName>
</protein>
<organism evidence="3 4">
    <name type="scientific">Dyella koreensis</name>
    <dbReference type="NCBI Taxonomy" id="311235"/>
    <lineage>
        <taxon>Bacteria</taxon>
        <taxon>Pseudomonadati</taxon>
        <taxon>Pseudomonadota</taxon>
        <taxon>Gammaproteobacteria</taxon>
        <taxon>Lysobacterales</taxon>
        <taxon>Rhodanobacteraceae</taxon>
        <taxon>Dyella</taxon>
    </lineage>
</organism>
<dbReference type="Pfam" id="PF07813">
    <property type="entry name" value="LTXXQ"/>
    <property type="match status" value="1"/>
</dbReference>
<proteinExistence type="predicted"/>
<dbReference type="Proteomes" id="UP001620408">
    <property type="component" value="Unassembled WGS sequence"/>
</dbReference>
<dbReference type="InterPro" id="IPR012899">
    <property type="entry name" value="LTXXQ"/>
</dbReference>
<dbReference type="RefSeq" id="WP_379986681.1">
    <property type="nucleotide sequence ID" value="NZ_JADIKD010000010.1"/>
</dbReference>
<evidence type="ECO:0000313" key="3">
    <source>
        <dbReference type="EMBL" id="MFK2917753.1"/>
    </source>
</evidence>
<name>A0ABW8K768_9GAMM</name>
<feature type="signal peptide" evidence="2">
    <location>
        <begin position="1"/>
        <end position="25"/>
    </location>
</feature>
<dbReference type="EMBL" id="JADIKD010000010">
    <property type="protein sequence ID" value="MFK2917753.1"/>
    <property type="molecule type" value="Genomic_DNA"/>
</dbReference>
<dbReference type="Gene3D" id="1.20.120.1490">
    <property type="match status" value="1"/>
</dbReference>
<feature type="region of interest" description="Disordered" evidence="1">
    <location>
        <begin position="145"/>
        <end position="186"/>
    </location>
</feature>
<gene>
    <name evidence="3" type="ORF">ISS97_10820</name>
</gene>
<feature type="chain" id="PRO_5046127669" evidence="2">
    <location>
        <begin position="26"/>
        <end position="186"/>
    </location>
</feature>
<sequence>MKPVIRTLAVPALLSFAMLAPAAWAQTSPAPATSAAAAPKAAMTKSRAERRADAVEQRITEMHGTLKITDKQSKQWDAFAQTMRDNANRADQAFRDRAQKLGTMNAVEAMKSYADLTQLHAENMQKLSSAMSDLYAVLSDDQKRMADDMYRNQGGRGGKSREGPRMHKGKGKAPASASSAGPASGP</sequence>
<comment type="caution">
    <text evidence="3">The sequence shown here is derived from an EMBL/GenBank/DDBJ whole genome shotgun (WGS) entry which is preliminary data.</text>
</comment>
<evidence type="ECO:0000313" key="4">
    <source>
        <dbReference type="Proteomes" id="UP001620408"/>
    </source>
</evidence>
<keyword evidence="4" id="KW-1185">Reference proteome</keyword>
<feature type="compositionally biased region" description="Low complexity" evidence="1">
    <location>
        <begin position="172"/>
        <end position="186"/>
    </location>
</feature>
<evidence type="ECO:0000256" key="1">
    <source>
        <dbReference type="SAM" id="MobiDB-lite"/>
    </source>
</evidence>
<evidence type="ECO:0000256" key="2">
    <source>
        <dbReference type="SAM" id="SignalP"/>
    </source>
</evidence>
<reference evidence="3 4" key="1">
    <citation type="submission" date="2020-10" db="EMBL/GenBank/DDBJ databases">
        <title>Phylogeny of dyella-like bacteria.</title>
        <authorList>
            <person name="Fu J."/>
        </authorList>
    </citation>
    <scope>NUCLEOTIDE SEQUENCE [LARGE SCALE GENOMIC DNA]</scope>
    <source>
        <strain evidence="3 4">BB4</strain>
    </source>
</reference>
<keyword evidence="2" id="KW-0732">Signal</keyword>
<accession>A0ABW8K768</accession>